<comment type="caution">
    <text evidence="6">The sequence shown here is derived from an EMBL/GenBank/DDBJ whole genome shotgun (WGS) entry which is preliminary data.</text>
</comment>
<dbReference type="RefSeq" id="WP_220210244.1">
    <property type="nucleotide sequence ID" value="NZ_BNJK01000002.1"/>
</dbReference>
<comment type="similarity">
    <text evidence="1">Belongs to the glycosyl hydrolase 2 family.</text>
</comment>
<sequence>MIKQSFDLDWEYSEASGMMAQFFAQWQPVNLPHDAMIAKPRAASNPSSSHGGYFPGNVANYRKKFLVPEEWRGQSVQLEFEGVYMNAEVTINRQLLRLQPYGYTSFVVDITSALAYGQENEVVVSANTTAQPNSRWYSGTGIYRHVWLRRGGDVHIQPQGVFVTTPVVDPTVSVVQIATELASLSESYEGATLRTTILNGEGTEVAQTETPLKGFSVQQTLLVKNARLWSVDEPYLYTLLSEVLLGDAVVDTETTTFGIRSISVDAQNGFRLNGVPLKLKGAVYITIMVHWVLPATTVPKSAKSNC</sequence>
<proteinExistence type="inferred from homology"/>
<dbReference type="Proteomes" id="UP000597444">
    <property type="component" value="Unassembled WGS sequence"/>
</dbReference>
<evidence type="ECO:0000256" key="1">
    <source>
        <dbReference type="ARBA" id="ARBA00007401"/>
    </source>
</evidence>
<feature type="domain" description="Beta-mannosidase-like galactose-binding" evidence="5">
    <location>
        <begin position="59"/>
        <end position="129"/>
    </location>
</feature>
<dbReference type="EMBL" id="BNJK01000002">
    <property type="protein sequence ID" value="GHO99605.1"/>
    <property type="molecule type" value="Genomic_DNA"/>
</dbReference>
<evidence type="ECO:0000259" key="4">
    <source>
        <dbReference type="Pfam" id="PF00703"/>
    </source>
</evidence>
<dbReference type="PANTHER" id="PTHR42732:SF1">
    <property type="entry name" value="BETA-MANNOSIDASE"/>
    <property type="match status" value="1"/>
</dbReference>
<dbReference type="Pfam" id="PF22666">
    <property type="entry name" value="Glyco_hydro_2_N2"/>
    <property type="match status" value="1"/>
</dbReference>
<dbReference type="InterPro" id="IPR008979">
    <property type="entry name" value="Galactose-bd-like_sf"/>
</dbReference>
<dbReference type="InterPro" id="IPR017853">
    <property type="entry name" value="GH"/>
</dbReference>
<keyword evidence="2" id="KW-0378">Hydrolase</keyword>
<accession>A0A8J3IW57</accession>
<dbReference type="InterPro" id="IPR054593">
    <property type="entry name" value="Beta-mannosidase-like_N2"/>
</dbReference>
<dbReference type="InterPro" id="IPR013783">
    <property type="entry name" value="Ig-like_fold"/>
</dbReference>
<dbReference type="InterPro" id="IPR006102">
    <property type="entry name" value="Ig-like_GH2"/>
</dbReference>
<evidence type="ECO:0000313" key="6">
    <source>
        <dbReference type="EMBL" id="GHO99605.1"/>
    </source>
</evidence>
<reference evidence="6" key="1">
    <citation type="submission" date="2020-10" db="EMBL/GenBank/DDBJ databases">
        <title>Taxonomic study of unclassified bacteria belonging to the class Ktedonobacteria.</title>
        <authorList>
            <person name="Yabe S."/>
            <person name="Wang C.M."/>
            <person name="Zheng Y."/>
            <person name="Sakai Y."/>
            <person name="Cavaletti L."/>
            <person name="Monciardini P."/>
            <person name="Donadio S."/>
        </authorList>
    </citation>
    <scope>NUCLEOTIDE SEQUENCE</scope>
    <source>
        <strain evidence="6">ID150040</strain>
    </source>
</reference>
<dbReference type="AlphaFoldDB" id="A0A8J3IW57"/>
<keyword evidence="3" id="KW-0326">Glycosidase</keyword>
<dbReference type="InterPro" id="IPR036156">
    <property type="entry name" value="Beta-gal/glucu_dom_sf"/>
</dbReference>
<dbReference type="PANTHER" id="PTHR42732">
    <property type="entry name" value="BETA-GALACTOSIDASE"/>
    <property type="match status" value="1"/>
</dbReference>
<dbReference type="SUPFAM" id="SSF49303">
    <property type="entry name" value="beta-Galactosidase/glucuronidase domain"/>
    <property type="match status" value="1"/>
</dbReference>
<organism evidence="6 7">
    <name type="scientific">Reticulibacter mediterranei</name>
    <dbReference type="NCBI Taxonomy" id="2778369"/>
    <lineage>
        <taxon>Bacteria</taxon>
        <taxon>Bacillati</taxon>
        <taxon>Chloroflexota</taxon>
        <taxon>Ktedonobacteria</taxon>
        <taxon>Ktedonobacterales</taxon>
        <taxon>Reticulibacteraceae</taxon>
        <taxon>Reticulibacter</taxon>
    </lineage>
</organism>
<dbReference type="Pfam" id="PF00703">
    <property type="entry name" value="Glyco_hydro_2"/>
    <property type="match status" value="1"/>
</dbReference>
<dbReference type="Gene3D" id="2.60.120.260">
    <property type="entry name" value="Galactose-binding domain-like"/>
    <property type="match status" value="1"/>
</dbReference>
<dbReference type="GO" id="GO:0005975">
    <property type="term" value="P:carbohydrate metabolic process"/>
    <property type="evidence" value="ECO:0007669"/>
    <property type="project" value="InterPro"/>
</dbReference>
<evidence type="ECO:0000256" key="3">
    <source>
        <dbReference type="ARBA" id="ARBA00023295"/>
    </source>
</evidence>
<keyword evidence="7" id="KW-1185">Reference proteome</keyword>
<evidence type="ECO:0008006" key="8">
    <source>
        <dbReference type="Google" id="ProtNLM"/>
    </source>
</evidence>
<evidence type="ECO:0000313" key="7">
    <source>
        <dbReference type="Proteomes" id="UP000597444"/>
    </source>
</evidence>
<evidence type="ECO:0000256" key="2">
    <source>
        <dbReference type="ARBA" id="ARBA00022801"/>
    </source>
</evidence>
<feature type="domain" description="Glycoside hydrolase family 2 immunoglobulin-like beta-sandwich" evidence="4">
    <location>
        <begin position="154"/>
        <end position="260"/>
    </location>
</feature>
<dbReference type="SUPFAM" id="SSF51445">
    <property type="entry name" value="(Trans)glycosidases"/>
    <property type="match status" value="1"/>
</dbReference>
<protein>
    <recommendedName>
        <fullName evidence="8">Beta-galactosidase</fullName>
    </recommendedName>
</protein>
<dbReference type="GO" id="GO:0004553">
    <property type="term" value="F:hydrolase activity, hydrolyzing O-glycosyl compounds"/>
    <property type="evidence" value="ECO:0007669"/>
    <property type="project" value="InterPro"/>
</dbReference>
<dbReference type="SUPFAM" id="SSF49785">
    <property type="entry name" value="Galactose-binding domain-like"/>
    <property type="match status" value="1"/>
</dbReference>
<gene>
    <name evidence="6" type="ORF">KSF_096530</name>
</gene>
<dbReference type="Gene3D" id="2.60.40.10">
    <property type="entry name" value="Immunoglobulins"/>
    <property type="match status" value="1"/>
</dbReference>
<evidence type="ECO:0000259" key="5">
    <source>
        <dbReference type="Pfam" id="PF22666"/>
    </source>
</evidence>
<name>A0A8J3IW57_9CHLR</name>
<dbReference type="InterPro" id="IPR051913">
    <property type="entry name" value="GH2_Domain-Containing"/>
</dbReference>